<feature type="domain" description="BHLH" evidence="7">
    <location>
        <begin position="102"/>
        <end position="154"/>
    </location>
</feature>
<dbReference type="Pfam" id="PF00010">
    <property type="entry name" value="HLH"/>
    <property type="match status" value="1"/>
</dbReference>
<feature type="compositionally biased region" description="Basic residues" evidence="6">
    <location>
        <begin position="101"/>
        <end position="113"/>
    </location>
</feature>
<comment type="subcellular location">
    <subcellularLocation>
        <location evidence="1">Nucleus</location>
    </subcellularLocation>
</comment>
<reference evidence="8 9" key="1">
    <citation type="submission" date="2019-07" db="EMBL/GenBank/DDBJ databases">
        <title>Draft genome assembly of a fouling barnacle, Amphibalanus amphitrite (Darwin, 1854): The first reference genome for Thecostraca.</title>
        <authorList>
            <person name="Kim W."/>
        </authorList>
    </citation>
    <scope>NUCLEOTIDE SEQUENCE [LARGE SCALE GENOMIC DNA]</scope>
    <source>
        <strain evidence="8">SNU_AA5</strain>
        <tissue evidence="8">Soma without cirri and trophi</tissue>
    </source>
</reference>
<dbReference type="GO" id="GO:0046983">
    <property type="term" value="F:protein dimerization activity"/>
    <property type="evidence" value="ECO:0007669"/>
    <property type="project" value="InterPro"/>
</dbReference>
<dbReference type="OrthoDB" id="10055449at2759"/>
<dbReference type="GO" id="GO:0000977">
    <property type="term" value="F:RNA polymerase II transcription regulatory region sequence-specific DNA binding"/>
    <property type="evidence" value="ECO:0007669"/>
    <property type="project" value="TreeGrafter"/>
</dbReference>
<dbReference type="AlphaFoldDB" id="A0A6A4WYX1"/>
<evidence type="ECO:0000259" key="7">
    <source>
        <dbReference type="PROSITE" id="PS50888"/>
    </source>
</evidence>
<evidence type="ECO:0000313" key="9">
    <source>
        <dbReference type="Proteomes" id="UP000440578"/>
    </source>
</evidence>
<protein>
    <submittedName>
        <fullName evidence="8">Heart-and neural crest derivatives-expressed protein 2</fullName>
    </submittedName>
</protein>
<dbReference type="SUPFAM" id="SSF47459">
    <property type="entry name" value="HLH, helix-loop-helix DNA-binding domain"/>
    <property type="match status" value="1"/>
</dbReference>
<gene>
    <name evidence="8" type="primary">hand2</name>
    <name evidence="8" type="ORF">FJT64_002275</name>
</gene>
<keyword evidence="5" id="KW-0539">Nucleus</keyword>
<keyword evidence="2" id="KW-0805">Transcription regulation</keyword>
<feature type="region of interest" description="Disordered" evidence="6">
    <location>
        <begin position="51"/>
        <end position="113"/>
    </location>
</feature>
<dbReference type="PROSITE" id="PS50888">
    <property type="entry name" value="BHLH"/>
    <property type="match status" value="1"/>
</dbReference>
<dbReference type="Proteomes" id="UP000440578">
    <property type="component" value="Unassembled WGS sequence"/>
</dbReference>
<dbReference type="InterPro" id="IPR011598">
    <property type="entry name" value="bHLH_dom"/>
</dbReference>
<dbReference type="PANTHER" id="PTHR23349:SF68">
    <property type="entry name" value="FI14601P"/>
    <property type="match status" value="1"/>
</dbReference>
<dbReference type="GO" id="GO:0032502">
    <property type="term" value="P:developmental process"/>
    <property type="evidence" value="ECO:0007669"/>
    <property type="project" value="TreeGrafter"/>
</dbReference>
<evidence type="ECO:0000256" key="6">
    <source>
        <dbReference type="SAM" id="MobiDB-lite"/>
    </source>
</evidence>
<keyword evidence="9" id="KW-1185">Reference proteome</keyword>
<dbReference type="FunFam" id="4.10.280.10:FF:000010">
    <property type="entry name" value="Scleraxis bHLH transcription factor"/>
    <property type="match status" value="1"/>
</dbReference>
<evidence type="ECO:0000256" key="1">
    <source>
        <dbReference type="ARBA" id="ARBA00004123"/>
    </source>
</evidence>
<keyword evidence="4" id="KW-0804">Transcription</keyword>
<evidence type="ECO:0000256" key="3">
    <source>
        <dbReference type="ARBA" id="ARBA00023125"/>
    </source>
</evidence>
<evidence type="ECO:0000313" key="8">
    <source>
        <dbReference type="EMBL" id="KAF0307452.1"/>
    </source>
</evidence>
<proteinExistence type="predicted"/>
<comment type="caution">
    <text evidence="8">The sequence shown here is derived from an EMBL/GenBank/DDBJ whole genome shotgun (WGS) entry which is preliminary data.</text>
</comment>
<organism evidence="8 9">
    <name type="scientific">Amphibalanus amphitrite</name>
    <name type="common">Striped barnacle</name>
    <name type="synonym">Balanus amphitrite</name>
    <dbReference type="NCBI Taxonomy" id="1232801"/>
    <lineage>
        <taxon>Eukaryota</taxon>
        <taxon>Metazoa</taxon>
        <taxon>Ecdysozoa</taxon>
        <taxon>Arthropoda</taxon>
        <taxon>Crustacea</taxon>
        <taxon>Multicrustacea</taxon>
        <taxon>Cirripedia</taxon>
        <taxon>Thoracica</taxon>
        <taxon>Thoracicalcarea</taxon>
        <taxon>Balanomorpha</taxon>
        <taxon>Balanoidea</taxon>
        <taxon>Balanidae</taxon>
        <taxon>Amphibalaninae</taxon>
        <taxon>Amphibalanus</taxon>
    </lineage>
</organism>
<evidence type="ECO:0000256" key="4">
    <source>
        <dbReference type="ARBA" id="ARBA00023163"/>
    </source>
</evidence>
<dbReference type="InterPro" id="IPR050283">
    <property type="entry name" value="E-box_TF_Regulators"/>
</dbReference>
<dbReference type="PANTHER" id="PTHR23349">
    <property type="entry name" value="BASIC HELIX-LOOP-HELIX TRANSCRIPTION FACTOR, TWIST"/>
    <property type="match status" value="1"/>
</dbReference>
<evidence type="ECO:0000256" key="5">
    <source>
        <dbReference type="ARBA" id="ARBA00023242"/>
    </source>
</evidence>
<dbReference type="EMBL" id="VIIS01000570">
    <property type="protein sequence ID" value="KAF0307452.1"/>
    <property type="molecule type" value="Genomic_DNA"/>
</dbReference>
<dbReference type="Gene3D" id="4.10.280.10">
    <property type="entry name" value="Helix-loop-helix DNA-binding domain"/>
    <property type="match status" value="1"/>
</dbReference>
<name>A0A6A4WYX1_AMPAM</name>
<sequence length="210" mass="22458">MSAQPAAAAGFAAAAAAAGFGAGPEPVAGYPYYPSPPDGYYSLQGWGYPADMSPSEYSPPPPPPAPPGYPVLPAGQYPPEAYGGLPAGWDTAPPRPGSRGAKPKRGANKKERRRTMSINNAFAELRECIPNVPADTKLSKIKTLRLATNYIAHLSAILQCDSETVPEFKAELKKTDCSDDKRKLALLVEQEQKANGRTGWPQHVWALKLK</sequence>
<dbReference type="GO" id="GO:0005634">
    <property type="term" value="C:nucleus"/>
    <property type="evidence" value="ECO:0007669"/>
    <property type="project" value="UniProtKB-SubCell"/>
</dbReference>
<dbReference type="InterPro" id="IPR036638">
    <property type="entry name" value="HLH_DNA-bd_sf"/>
</dbReference>
<evidence type="ECO:0000256" key="2">
    <source>
        <dbReference type="ARBA" id="ARBA00023015"/>
    </source>
</evidence>
<dbReference type="GO" id="GO:0000981">
    <property type="term" value="F:DNA-binding transcription factor activity, RNA polymerase II-specific"/>
    <property type="evidence" value="ECO:0007669"/>
    <property type="project" value="TreeGrafter"/>
</dbReference>
<dbReference type="SMART" id="SM00353">
    <property type="entry name" value="HLH"/>
    <property type="match status" value="1"/>
</dbReference>
<accession>A0A6A4WYX1</accession>
<dbReference type="CDD" id="cd11466">
    <property type="entry name" value="bHLH_TS_HAND"/>
    <property type="match status" value="1"/>
</dbReference>
<keyword evidence="3" id="KW-0238">DNA-binding</keyword>
<feature type="compositionally biased region" description="Pro residues" evidence="6">
    <location>
        <begin position="57"/>
        <end position="70"/>
    </location>
</feature>